<name>A0ABT4RR48_9ACTN</name>
<comment type="caution">
    <text evidence="3">The sequence shown here is derived from an EMBL/GenBank/DDBJ whole genome shotgun (WGS) entry which is preliminary data.</text>
</comment>
<evidence type="ECO:0000313" key="4">
    <source>
        <dbReference type="Proteomes" id="UP001147700"/>
    </source>
</evidence>
<dbReference type="Gene3D" id="3.40.960.10">
    <property type="entry name" value="VSR Endonuclease"/>
    <property type="match status" value="1"/>
</dbReference>
<feature type="domain" description="DUF559" evidence="1">
    <location>
        <begin position="213"/>
        <end position="272"/>
    </location>
</feature>
<protein>
    <submittedName>
        <fullName evidence="3">Type IV toxin-antitoxin system AbiEi family antitoxin domain-containing protein</fullName>
    </submittedName>
</protein>
<gene>
    <name evidence="3" type="ORF">OJ962_26345</name>
</gene>
<evidence type="ECO:0000313" key="3">
    <source>
        <dbReference type="EMBL" id="MDA0141045.1"/>
    </source>
</evidence>
<dbReference type="EMBL" id="JAPCID010000049">
    <property type="protein sequence ID" value="MDA0141045.1"/>
    <property type="molecule type" value="Genomic_DNA"/>
</dbReference>
<dbReference type="InterPro" id="IPR025159">
    <property type="entry name" value="AbiEi_N"/>
</dbReference>
<dbReference type="Pfam" id="PF13338">
    <property type="entry name" value="AbiEi_4"/>
    <property type="match status" value="1"/>
</dbReference>
<dbReference type="Pfam" id="PF04480">
    <property type="entry name" value="DUF559"/>
    <property type="match status" value="1"/>
</dbReference>
<keyword evidence="4" id="KW-1185">Reference proteome</keyword>
<feature type="domain" description="AbiEi antitoxin N-terminal" evidence="2">
    <location>
        <begin position="2"/>
        <end position="43"/>
    </location>
</feature>
<accession>A0ABT4RR48</accession>
<evidence type="ECO:0000259" key="1">
    <source>
        <dbReference type="Pfam" id="PF04480"/>
    </source>
</evidence>
<evidence type="ECO:0000259" key="2">
    <source>
        <dbReference type="Pfam" id="PF13338"/>
    </source>
</evidence>
<organism evidence="3 4">
    <name type="scientific">Solirubrobacter deserti</name>
    <dbReference type="NCBI Taxonomy" id="2282478"/>
    <lineage>
        <taxon>Bacteria</taxon>
        <taxon>Bacillati</taxon>
        <taxon>Actinomycetota</taxon>
        <taxon>Thermoleophilia</taxon>
        <taxon>Solirubrobacterales</taxon>
        <taxon>Solirubrobacteraceae</taxon>
        <taxon>Solirubrobacter</taxon>
    </lineage>
</organism>
<dbReference type="RefSeq" id="WP_202952338.1">
    <property type="nucleotide sequence ID" value="NZ_JAPCID010000049.1"/>
</dbReference>
<proteinExistence type="predicted"/>
<sequence length="276" mass="30672">MAARQHGLVTVAQLGAAGLDKDAIARRVRSGRLHRLRRGVYAVGHTALSREAQFLAAVLTAGEGAALSGLACAELYEVRRWRAPCIDVVAPKERRVRTNARIHKARLHRDDVTVHKGIPCTTIARLVVDLTDQITSWEIANVIHEAAFRGLFRLEDTCAAIERGRGRKTSVAKKAVQLHLDGSAGVRSRGELRFLIALERDGLPEPRLNTDLNGHEVDFHWPALKLAIEFDGPHHARTRTQRQDERKAEAWRSAGYELLRFAPEHVGAALRAVTMR</sequence>
<dbReference type="InterPro" id="IPR007569">
    <property type="entry name" value="DUF559"/>
</dbReference>
<dbReference type="Proteomes" id="UP001147700">
    <property type="component" value="Unassembled WGS sequence"/>
</dbReference>
<reference evidence="3" key="1">
    <citation type="submission" date="2022-10" db="EMBL/GenBank/DDBJ databases">
        <title>The WGS of Solirubrobacter sp. CPCC 204708.</title>
        <authorList>
            <person name="Jiang Z."/>
        </authorList>
    </citation>
    <scope>NUCLEOTIDE SEQUENCE</scope>
    <source>
        <strain evidence="3">CPCC 204708</strain>
    </source>
</reference>